<dbReference type="OMA" id="SCTENTP"/>
<feature type="transmembrane region" description="Helical" evidence="2">
    <location>
        <begin position="215"/>
        <end position="236"/>
    </location>
</feature>
<proteinExistence type="predicted"/>
<evidence type="ECO:0000256" key="1">
    <source>
        <dbReference type="SAM" id="MobiDB-lite"/>
    </source>
</evidence>
<comment type="caution">
    <text evidence="4">The sequence shown here is derived from an EMBL/GenBank/DDBJ whole genome shotgun (WGS) entry which is preliminary data.</text>
</comment>
<dbReference type="Pfam" id="PF14901">
    <property type="entry name" value="Jiv90"/>
    <property type="match status" value="1"/>
</dbReference>
<organism evidence="4 5">
    <name type="scientific">Ceratopteris richardii</name>
    <name type="common">Triangle waterfern</name>
    <dbReference type="NCBI Taxonomy" id="49495"/>
    <lineage>
        <taxon>Eukaryota</taxon>
        <taxon>Viridiplantae</taxon>
        <taxon>Streptophyta</taxon>
        <taxon>Embryophyta</taxon>
        <taxon>Tracheophyta</taxon>
        <taxon>Polypodiopsida</taxon>
        <taxon>Polypodiidae</taxon>
        <taxon>Polypodiales</taxon>
        <taxon>Pteridineae</taxon>
        <taxon>Pteridaceae</taxon>
        <taxon>Parkerioideae</taxon>
        <taxon>Ceratopteris</taxon>
    </lineage>
</organism>
<dbReference type="PRINTS" id="PR00625">
    <property type="entry name" value="JDOMAIN"/>
</dbReference>
<dbReference type="OrthoDB" id="1507364at2759"/>
<dbReference type="Gene3D" id="1.10.287.110">
    <property type="entry name" value="DnaJ domain"/>
    <property type="match status" value="1"/>
</dbReference>
<feature type="compositionally biased region" description="Basic residues" evidence="1">
    <location>
        <begin position="367"/>
        <end position="377"/>
    </location>
</feature>
<feature type="region of interest" description="Disordered" evidence="1">
    <location>
        <begin position="685"/>
        <end position="714"/>
    </location>
</feature>
<dbReference type="AlphaFoldDB" id="A0A8T2VI39"/>
<dbReference type="PROSITE" id="PS00636">
    <property type="entry name" value="DNAJ_1"/>
    <property type="match status" value="1"/>
</dbReference>
<dbReference type="PANTHER" id="PTHR45270">
    <property type="entry name" value="OS03G0832900 PROTEIN"/>
    <property type="match status" value="1"/>
</dbReference>
<dbReference type="SUPFAM" id="SSF46565">
    <property type="entry name" value="Chaperone J-domain"/>
    <property type="match status" value="1"/>
</dbReference>
<dbReference type="Proteomes" id="UP000825935">
    <property type="component" value="Chromosome 1"/>
</dbReference>
<evidence type="ECO:0000256" key="2">
    <source>
        <dbReference type="SAM" id="Phobius"/>
    </source>
</evidence>
<evidence type="ECO:0000259" key="3">
    <source>
        <dbReference type="PROSITE" id="PS50076"/>
    </source>
</evidence>
<feature type="transmembrane region" description="Helical" evidence="2">
    <location>
        <begin position="279"/>
        <end position="300"/>
    </location>
</feature>
<gene>
    <name evidence="4" type="ORF">KP509_01G023100</name>
</gene>
<feature type="compositionally biased region" description="Basic residues" evidence="1">
    <location>
        <begin position="702"/>
        <end position="714"/>
    </location>
</feature>
<evidence type="ECO:0000313" key="4">
    <source>
        <dbReference type="EMBL" id="KAH7445764.1"/>
    </source>
</evidence>
<reference evidence="4" key="1">
    <citation type="submission" date="2021-08" db="EMBL/GenBank/DDBJ databases">
        <title>WGS assembly of Ceratopteris richardii.</title>
        <authorList>
            <person name="Marchant D.B."/>
            <person name="Chen G."/>
            <person name="Jenkins J."/>
            <person name="Shu S."/>
            <person name="Leebens-Mack J."/>
            <person name="Grimwood J."/>
            <person name="Schmutz J."/>
            <person name="Soltis P."/>
            <person name="Soltis D."/>
            <person name="Chen Z.-H."/>
        </authorList>
    </citation>
    <scope>NUCLEOTIDE SEQUENCE</scope>
    <source>
        <strain evidence="4">Whitten #5841</strain>
        <tissue evidence="4">Leaf</tissue>
    </source>
</reference>
<feature type="domain" description="J" evidence="3">
    <location>
        <begin position="423"/>
        <end position="490"/>
    </location>
</feature>
<accession>A0A8T2VI39</accession>
<keyword evidence="5" id="KW-1185">Reference proteome</keyword>
<keyword evidence="2" id="KW-0812">Transmembrane</keyword>
<feature type="compositionally biased region" description="Low complexity" evidence="1">
    <location>
        <begin position="1"/>
        <end position="34"/>
    </location>
</feature>
<dbReference type="InterPro" id="IPR018253">
    <property type="entry name" value="DnaJ_domain_CS"/>
</dbReference>
<dbReference type="InterPro" id="IPR032843">
    <property type="entry name" value="Jiv"/>
</dbReference>
<keyword evidence="2" id="KW-0472">Membrane</keyword>
<dbReference type="Pfam" id="PF00226">
    <property type="entry name" value="DnaJ"/>
    <property type="match status" value="1"/>
</dbReference>
<dbReference type="PANTHER" id="PTHR45270:SF4">
    <property type="entry name" value="CHAPERONE DNAJ-DOMAIN SUPERFAMILY PROTEIN"/>
    <property type="match status" value="1"/>
</dbReference>
<evidence type="ECO:0000313" key="5">
    <source>
        <dbReference type="Proteomes" id="UP000825935"/>
    </source>
</evidence>
<dbReference type="SMART" id="SM00271">
    <property type="entry name" value="DnaJ"/>
    <property type="match status" value="1"/>
</dbReference>
<keyword evidence="2" id="KW-1133">Transmembrane helix</keyword>
<feature type="transmembrane region" description="Helical" evidence="2">
    <location>
        <begin position="248"/>
        <end position="273"/>
    </location>
</feature>
<dbReference type="InterPro" id="IPR036869">
    <property type="entry name" value="J_dom_sf"/>
</dbReference>
<feature type="region of interest" description="Disordered" evidence="1">
    <location>
        <begin position="635"/>
        <end position="660"/>
    </location>
</feature>
<feature type="compositionally biased region" description="Basic residues" evidence="1">
    <location>
        <begin position="40"/>
        <end position="54"/>
    </location>
</feature>
<dbReference type="InterPro" id="IPR001623">
    <property type="entry name" value="DnaJ_domain"/>
</dbReference>
<feature type="region of interest" description="Disordered" evidence="1">
    <location>
        <begin position="1"/>
        <end position="81"/>
    </location>
</feature>
<feature type="transmembrane region" description="Helical" evidence="2">
    <location>
        <begin position="190"/>
        <end position="209"/>
    </location>
</feature>
<feature type="region of interest" description="Disordered" evidence="1">
    <location>
        <begin position="356"/>
        <end position="403"/>
    </location>
</feature>
<dbReference type="CDD" id="cd06257">
    <property type="entry name" value="DnaJ"/>
    <property type="match status" value="1"/>
</dbReference>
<protein>
    <recommendedName>
        <fullName evidence="3">J domain-containing protein</fullName>
    </recommendedName>
</protein>
<name>A0A8T2VI39_CERRI</name>
<dbReference type="EMBL" id="CM035406">
    <property type="protein sequence ID" value="KAH7445764.1"/>
    <property type="molecule type" value="Genomic_DNA"/>
</dbReference>
<sequence>MGRSASHAESASSAKVSFTSLSSSPSSDSQAPQSNVHVNSNKKYRKKGGRTHFKQGRDTEETVTADTNPPPAQACHSSTSSRTEFDFANAESLSNAQKEEKTQGLYEERIIGGGAHVRKTLDNLFIYANQTLATLLCCTLQYFKTFTAWFWACSSRIYEEQKPNLKTLAVRMTQWMHQGQRIIQRSWPPLRNLLMIVGGIALALGLWWLNCAIKGLASIVGLRTGAFFMVICCSLFNIAMLGGFFKGFMFLVLGAAAAFFVGYLYAILIVIIYGGAILWLYGSFWLTGGLLLFGGGLCYFNQPRVALFIGLLYSMYSTKVVGGWLSLFLCLNLSFLFSSLTVSLLHSNDIDNSNQGFTDTAEEHTTRSTKFRTKRGKRSEIPDSMPPVGSSEAESGTLGGSSVVDGESPALDKEVHRLLNCKDHYAVLELSRFAEVDLVALKKDYRKKAMLVHPDKNLGNAAAEEAFKRLQNAYEILLDPLKKQGYDDELKREEMLSALKHFQEEVLRNGRAGTSEGWFTQADKSYDKDLVTRMVACKKCNNAHRWVCTNRNKLRARWCQECQDHHQAKDGDGWVEQKGHALFFEMFHKVDMPVAYACADGKVYEVTEWVHCQGMKCVPNTHKASFHVSTAGIFKTQNRGPTSNKSSSSGKGAEDNPFSHMNENMTEEEFIKWFENAMASGMFAEMNQSTDPADVKSGARAKPSKKKRKGKGKW</sequence>
<dbReference type="PROSITE" id="PS50076">
    <property type="entry name" value="DNAJ_2"/>
    <property type="match status" value="1"/>
</dbReference>
<feature type="compositionally biased region" description="Polar residues" evidence="1">
    <location>
        <begin position="635"/>
        <end position="650"/>
    </location>
</feature>